<dbReference type="SMART" id="SM00953">
    <property type="entry name" value="RES"/>
    <property type="match status" value="1"/>
</dbReference>
<dbReference type="EMBL" id="JACIEM010000001">
    <property type="protein sequence ID" value="MBB4002323.1"/>
    <property type="molecule type" value="Genomic_DNA"/>
</dbReference>
<evidence type="ECO:0000259" key="1">
    <source>
        <dbReference type="SMART" id="SM00953"/>
    </source>
</evidence>
<dbReference type="Proteomes" id="UP000588647">
    <property type="component" value="Unassembled WGS sequence"/>
</dbReference>
<reference evidence="2 3" key="1">
    <citation type="submission" date="2020-08" db="EMBL/GenBank/DDBJ databases">
        <title>Genomic Encyclopedia of Type Strains, Phase IV (KMG-IV): sequencing the most valuable type-strain genomes for metagenomic binning, comparative biology and taxonomic classification.</title>
        <authorList>
            <person name="Goeker M."/>
        </authorList>
    </citation>
    <scope>NUCLEOTIDE SEQUENCE [LARGE SCALE GENOMIC DNA]</scope>
    <source>
        <strain evidence="2 3">DSM 103570</strain>
    </source>
</reference>
<comment type="caution">
    <text evidence="2">The sequence shown here is derived from an EMBL/GenBank/DDBJ whole genome shotgun (WGS) entry which is preliminary data.</text>
</comment>
<organism evidence="2 3">
    <name type="scientific">Aurantimonas endophytica</name>
    <dbReference type="NCBI Taxonomy" id="1522175"/>
    <lineage>
        <taxon>Bacteria</taxon>
        <taxon>Pseudomonadati</taxon>
        <taxon>Pseudomonadota</taxon>
        <taxon>Alphaproteobacteria</taxon>
        <taxon>Hyphomicrobiales</taxon>
        <taxon>Aurantimonadaceae</taxon>
        <taxon>Aurantimonas</taxon>
    </lineage>
</organism>
<evidence type="ECO:0000313" key="3">
    <source>
        <dbReference type="Proteomes" id="UP000588647"/>
    </source>
</evidence>
<feature type="domain" description="RES" evidence="1">
    <location>
        <begin position="38"/>
        <end position="172"/>
    </location>
</feature>
<sequence>MSAPEPPADLGERSPRVVAVPSGSILHRFYNVIQEPIYFDSTPSGRFNAPDRSYGTLYAAKDRAGAFAETFLRTPGRTQIDSGLLARKAYVRLQNVRALTLISLTGPGLAVLGATAEVTHGGLPYDVPQKWSKALAEHSLAADGIAYTARHDDEQLCYAIHERAAAALVEVDRTEDLDQDWFWKLADQYGVGLAPP</sequence>
<protein>
    <recommendedName>
        <fullName evidence="1">RES domain-containing protein</fullName>
    </recommendedName>
</protein>
<dbReference type="Pfam" id="PF08808">
    <property type="entry name" value="RES"/>
    <property type="match status" value="1"/>
</dbReference>
<gene>
    <name evidence="2" type="ORF">GGR03_001370</name>
</gene>
<keyword evidence="3" id="KW-1185">Reference proteome</keyword>
<dbReference type="RefSeq" id="WP_183206785.1">
    <property type="nucleotide sequence ID" value="NZ_JAAAMM010000001.1"/>
</dbReference>
<dbReference type="InterPro" id="IPR014914">
    <property type="entry name" value="RES_dom"/>
</dbReference>
<accession>A0A7W6HCA9</accession>
<evidence type="ECO:0000313" key="2">
    <source>
        <dbReference type="EMBL" id="MBB4002323.1"/>
    </source>
</evidence>
<name>A0A7W6HCA9_9HYPH</name>
<proteinExistence type="predicted"/>
<dbReference type="AlphaFoldDB" id="A0A7W6HCA9"/>